<comment type="caution">
    <text evidence="1">The sequence shown here is derived from an EMBL/GenBank/DDBJ whole genome shotgun (WGS) entry which is preliminary data.</text>
</comment>
<dbReference type="AlphaFoldDB" id="A0A9K3CNR1"/>
<accession>A0A9K3CNR1</accession>
<sequence>MDEAKREALRQFLRDHVSDLAGDSTSGVGGGDTGDMADALTAILSEHLQSEGEAGSEMLERLLNPDPRESMAQETLAVSACRRARPQVCTALEGVATVKHPYRYSMRMSLCLPEGAEGRGVSLSYVPMLEMGEGKGPGSKMVETALLGPDGDILYTDECGYGSGVIQHPSLDVCLGHITQLRQYYLLMSEGEDEAAKAISDAEADRQEEMYMARYEARRARREAEGVRE</sequence>
<organism evidence="1 2">
    <name type="scientific">Kipferlia bialata</name>
    <dbReference type="NCBI Taxonomy" id="797122"/>
    <lineage>
        <taxon>Eukaryota</taxon>
        <taxon>Metamonada</taxon>
        <taxon>Carpediemonas-like organisms</taxon>
        <taxon>Kipferlia</taxon>
    </lineage>
</organism>
<evidence type="ECO:0000313" key="1">
    <source>
        <dbReference type="EMBL" id="GIQ79492.1"/>
    </source>
</evidence>
<evidence type="ECO:0000313" key="2">
    <source>
        <dbReference type="Proteomes" id="UP000265618"/>
    </source>
</evidence>
<keyword evidence="2" id="KW-1185">Reference proteome</keyword>
<gene>
    <name evidence="1" type="ORF">KIPB_000141</name>
</gene>
<reference evidence="1 2" key="1">
    <citation type="journal article" date="2018" name="PLoS ONE">
        <title>The draft genome of Kipferlia bialata reveals reductive genome evolution in fornicate parasites.</title>
        <authorList>
            <person name="Tanifuji G."/>
            <person name="Takabayashi S."/>
            <person name="Kume K."/>
            <person name="Takagi M."/>
            <person name="Nakayama T."/>
            <person name="Kamikawa R."/>
            <person name="Inagaki Y."/>
            <person name="Hashimoto T."/>
        </authorList>
    </citation>
    <scope>NUCLEOTIDE SEQUENCE [LARGE SCALE GENOMIC DNA]</scope>
    <source>
        <strain evidence="1">NY0173</strain>
    </source>
</reference>
<protein>
    <submittedName>
        <fullName evidence="1">Uncharacterized protein</fullName>
    </submittedName>
</protein>
<dbReference type="Proteomes" id="UP000265618">
    <property type="component" value="Unassembled WGS sequence"/>
</dbReference>
<dbReference type="EMBL" id="BDIP01000014">
    <property type="protein sequence ID" value="GIQ79492.1"/>
    <property type="molecule type" value="Genomic_DNA"/>
</dbReference>
<proteinExistence type="predicted"/>
<name>A0A9K3CNR1_9EUKA</name>